<proteinExistence type="inferred from homology"/>
<sequence>MKIKYLKYWLASACLAVTATHAQAVELRFGVDPTYPPFSYKNKEGGLEGFEIEIGNALCAQLKRTCTWVVNDFDGLVPGLKARKYDGILSSMQPTAERLKQIDFTDGLYEVHSALVSHKHHSLTLSESALRGKSVGVEQGTVQERYANKALAAWGVSVLSYQSQDQVYADLMNGRLDASLQDSTQAELGFLNTVQGKDYEVSDVVRDPVMQSSVAIGINKGNATLKTELDAAIHAVRASGEYERLQNKYFSAPTVTSSMN</sequence>
<keyword evidence="8" id="KW-1185">Reference proteome</keyword>
<comment type="subcellular location">
    <subcellularLocation>
        <location evidence="1">Cell envelope</location>
    </subcellularLocation>
</comment>
<organism evidence="7 8">
    <name type="scientific">Pseudomonas kermanshahensis</name>
    <dbReference type="NCBI Taxonomy" id="2745482"/>
    <lineage>
        <taxon>Bacteria</taxon>
        <taxon>Pseudomonadati</taxon>
        <taxon>Pseudomonadota</taxon>
        <taxon>Gammaproteobacteria</taxon>
        <taxon>Pseudomonadales</taxon>
        <taxon>Pseudomonadaceae</taxon>
        <taxon>Pseudomonas</taxon>
    </lineage>
</organism>
<evidence type="ECO:0000313" key="8">
    <source>
        <dbReference type="Proteomes" id="UP001377692"/>
    </source>
</evidence>
<evidence type="ECO:0000256" key="5">
    <source>
        <dbReference type="SAM" id="SignalP"/>
    </source>
</evidence>
<dbReference type="Gene3D" id="3.40.190.10">
    <property type="entry name" value="Periplasmic binding protein-like II"/>
    <property type="match status" value="2"/>
</dbReference>
<gene>
    <name evidence="7" type="ORF">V7V80_23595</name>
</gene>
<evidence type="ECO:0000256" key="2">
    <source>
        <dbReference type="ARBA" id="ARBA00010333"/>
    </source>
</evidence>
<feature type="chain" id="PRO_5047260415" evidence="5">
    <location>
        <begin position="25"/>
        <end position="260"/>
    </location>
</feature>
<evidence type="ECO:0000259" key="6">
    <source>
        <dbReference type="SMART" id="SM00062"/>
    </source>
</evidence>
<feature type="signal peptide" evidence="5">
    <location>
        <begin position="1"/>
        <end position="24"/>
    </location>
</feature>
<evidence type="ECO:0000256" key="1">
    <source>
        <dbReference type="ARBA" id="ARBA00004196"/>
    </source>
</evidence>
<evidence type="ECO:0000256" key="4">
    <source>
        <dbReference type="RuleBase" id="RU003744"/>
    </source>
</evidence>
<protein>
    <submittedName>
        <fullName evidence="7">Transporter substrate-binding domain-containing protein</fullName>
    </submittedName>
</protein>
<keyword evidence="3 5" id="KW-0732">Signal</keyword>
<reference evidence="7 8" key="1">
    <citation type="submission" date="2024-02" db="EMBL/GenBank/DDBJ databases">
        <title>Identification of pathogenicity and growth-promoting functions of Pseudomonas putida variants.</title>
        <authorList>
            <person name="Sun J."/>
        </authorList>
    </citation>
    <scope>NUCLEOTIDE SEQUENCE [LARGE SCALE GENOMIC DNA]</scope>
    <source>
        <strain evidence="7 8">A04</strain>
    </source>
</reference>
<dbReference type="InterPro" id="IPR001638">
    <property type="entry name" value="Solute-binding_3/MltF_N"/>
</dbReference>
<dbReference type="Pfam" id="PF00497">
    <property type="entry name" value="SBP_bac_3"/>
    <property type="match status" value="1"/>
</dbReference>
<accession>A0ABU8RCR7</accession>
<feature type="domain" description="Solute-binding protein family 3/N-terminal" evidence="6">
    <location>
        <begin position="26"/>
        <end position="253"/>
    </location>
</feature>
<evidence type="ECO:0000256" key="3">
    <source>
        <dbReference type="ARBA" id="ARBA00022729"/>
    </source>
</evidence>
<dbReference type="PANTHER" id="PTHR35936:SF13">
    <property type="entry name" value="HISTIDINE-BINDING PERIPLASMIC PROTEIN"/>
    <property type="match status" value="1"/>
</dbReference>
<dbReference type="SMART" id="SM00062">
    <property type="entry name" value="PBPb"/>
    <property type="match status" value="1"/>
</dbReference>
<evidence type="ECO:0000313" key="7">
    <source>
        <dbReference type="EMBL" id="MEJ5907676.1"/>
    </source>
</evidence>
<name>A0ABU8RCR7_9PSED</name>
<dbReference type="RefSeq" id="WP_339550965.1">
    <property type="nucleotide sequence ID" value="NZ_JBBHLD010000031.1"/>
</dbReference>
<dbReference type="PANTHER" id="PTHR35936">
    <property type="entry name" value="MEMBRANE-BOUND LYTIC MUREIN TRANSGLYCOSYLASE F"/>
    <property type="match status" value="1"/>
</dbReference>
<dbReference type="Proteomes" id="UP001377692">
    <property type="component" value="Unassembled WGS sequence"/>
</dbReference>
<dbReference type="PROSITE" id="PS01039">
    <property type="entry name" value="SBP_BACTERIAL_3"/>
    <property type="match status" value="1"/>
</dbReference>
<comment type="similarity">
    <text evidence="2 4">Belongs to the bacterial solute-binding protein 3 family.</text>
</comment>
<dbReference type="InterPro" id="IPR018313">
    <property type="entry name" value="SBP_3_CS"/>
</dbReference>
<comment type="caution">
    <text evidence="7">The sequence shown here is derived from an EMBL/GenBank/DDBJ whole genome shotgun (WGS) entry which is preliminary data.</text>
</comment>
<dbReference type="EMBL" id="JBBHLD010000031">
    <property type="protein sequence ID" value="MEJ5907676.1"/>
    <property type="molecule type" value="Genomic_DNA"/>
</dbReference>
<dbReference type="SUPFAM" id="SSF53850">
    <property type="entry name" value="Periplasmic binding protein-like II"/>
    <property type="match status" value="1"/>
</dbReference>